<protein>
    <recommendedName>
        <fullName evidence="4">Neuroguidin</fullName>
    </recommendedName>
</protein>
<dbReference type="Proteomes" id="UP000629468">
    <property type="component" value="Unassembled WGS sequence"/>
</dbReference>
<feature type="region of interest" description="Disordered" evidence="1">
    <location>
        <begin position="144"/>
        <end position="236"/>
    </location>
</feature>
<evidence type="ECO:0000256" key="1">
    <source>
        <dbReference type="SAM" id="MobiDB-lite"/>
    </source>
</evidence>
<dbReference type="GO" id="GO:0032040">
    <property type="term" value="C:small-subunit processome"/>
    <property type="evidence" value="ECO:0007669"/>
    <property type="project" value="TreeGrafter"/>
</dbReference>
<reference evidence="2 3" key="1">
    <citation type="journal article" name="Sci. Rep.">
        <title>Telomere-to-telomere assembled and centromere annotated genomes of the two main subspecies of the button mushroom Agaricus bisporus reveal especially polymorphic chromosome ends.</title>
        <authorList>
            <person name="Sonnenberg A.S.M."/>
            <person name="Sedaghat-Telgerd N."/>
            <person name="Lavrijssen B."/>
            <person name="Ohm R.A."/>
            <person name="Hendrickx P.M."/>
            <person name="Scholtmeijer K."/>
            <person name="Baars J.J.P."/>
            <person name="van Peer A."/>
        </authorList>
    </citation>
    <scope>NUCLEOTIDE SEQUENCE [LARGE SCALE GENOMIC DNA]</scope>
    <source>
        <strain evidence="2 3">H119_p4</strain>
    </source>
</reference>
<feature type="compositionally biased region" description="Basic and acidic residues" evidence="1">
    <location>
        <begin position="313"/>
        <end position="346"/>
    </location>
</feature>
<feature type="compositionally biased region" description="Acidic residues" evidence="1">
    <location>
        <begin position="161"/>
        <end position="171"/>
    </location>
</feature>
<feature type="region of interest" description="Disordered" evidence="1">
    <location>
        <begin position="281"/>
        <end position="300"/>
    </location>
</feature>
<organism evidence="2 3">
    <name type="scientific">Agaricus bisporus var. burnettii</name>
    <dbReference type="NCBI Taxonomy" id="192524"/>
    <lineage>
        <taxon>Eukaryota</taxon>
        <taxon>Fungi</taxon>
        <taxon>Dikarya</taxon>
        <taxon>Basidiomycota</taxon>
        <taxon>Agaricomycotina</taxon>
        <taxon>Agaricomycetes</taxon>
        <taxon>Agaricomycetidae</taxon>
        <taxon>Agaricales</taxon>
        <taxon>Agaricineae</taxon>
        <taxon>Agaricaceae</taxon>
        <taxon>Agaricus</taxon>
    </lineage>
</organism>
<feature type="compositionally biased region" description="Basic and acidic residues" evidence="1">
    <location>
        <begin position="172"/>
        <end position="181"/>
    </location>
</feature>
<proteinExistence type="predicted"/>
<comment type="caution">
    <text evidence="2">The sequence shown here is derived from an EMBL/GenBank/DDBJ whole genome shotgun (WGS) entry which is preliminary data.</text>
</comment>
<evidence type="ECO:0008006" key="4">
    <source>
        <dbReference type="Google" id="ProtNLM"/>
    </source>
</evidence>
<dbReference type="InterPro" id="IPR007146">
    <property type="entry name" value="Sas10/Utp3/C1D"/>
</dbReference>
<dbReference type="GO" id="GO:0000462">
    <property type="term" value="P:maturation of SSU-rRNA from tricistronic rRNA transcript (SSU-rRNA, 5.8S rRNA, LSU-rRNA)"/>
    <property type="evidence" value="ECO:0007669"/>
    <property type="project" value="TreeGrafter"/>
</dbReference>
<dbReference type="EMBL" id="JABXXO010000005">
    <property type="protein sequence ID" value="KAF7777490.1"/>
    <property type="molecule type" value="Genomic_DNA"/>
</dbReference>
<evidence type="ECO:0000313" key="2">
    <source>
        <dbReference type="EMBL" id="KAF7777490.1"/>
    </source>
</evidence>
<sequence>MLSTFHTVTANSLKNHIQPWTMAMSISSARQTIRALLDSPQNLDMKEGISLLSIKHHTLISYIRSLTLLSSRRMLGHTLSTREQPTAAFSTTDRGVRGSGAGDLVDSMIEGRIVLEKTRALENKLKYQIDKLVKLAREPENANIGINDPLRFRPNPQNLEANDEDDDADAFADDKSDRHQTSDGIYRPPRLAPVPYTDAPKSKSRRERNPVPSALNHLAADPSRPHVETTSGLGGIPQLGSKRAAYLKRVQEYEEENFTRLVMKKSEAKRRLRDEADLALGGDLGGSYNPRGRRQAGGLEDEFGDVLRSVGRKHSEGDGYEELRRKSKKADLLSRSRDVFSKKRDEPSEDNPEEARRMKKRSKFELDAKIARKKTLRKK</sequence>
<evidence type="ECO:0000313" key="3">
    <source>
        <dbReference type="Proteomes" id="UP000629468"/>
    </source>
</evidence>
<name>A0A8H7KI80_AGABI</name>
<dbReference type="Pfam" id="PF04000">
    <property type="entry name" value="Sas10_Utp3"/>
    <property type="match status" value="1"/>
</dbReference>
<dbReference type="PANTHER" id="PTHR13237">
    <property type="entry name" value="SOMETHING ABOUT SILENCING PROTEIN 10-RELATED"/>
    <property type="match status" value="1"/>
</dbReference>
<dbReference type="AlphaFoldDB" id="A0A8H7KI80"/>
<feature type="region of interest" description="Disordered" evidence="1">
    <location>
        <begin position="308"/>
        <end position="379"/>
    </location>
</feature>
<gene>
    <name evidence="2" type="ORF">Agabi119p4_3562</name>
</gene>
<dbReference type="PANTHER" id="PTHR13237:SF9">
    <property type="entry name" value="NEUROGUIDIN"/>
    <property type="match status" value="1"/>
</dbReference>
<accession>A0A8H7KI80</accession>